<dbReference type="InterPro" id="IPR003749">
    <property type="entry name" value="ThiS/MoaD-like"/>
</dbReference>
<reference evidence="1 2" key="1">
    <citation type="journal article" date="2016" name="Nat. Commun.">
        <title>Thousands of microbial genomes shed light on interconnected biogeochemical processes in an aquifer system.</title>
        <authorList>
            <person name="Anantharaman K."/>
            <person name="Brown C.T."/>
            <person name="Hug L.A."/>
            <person name="Sharon I."/>
            <person name="Castelle C.J."/>
            <person name="Probst A.J."/>
            <person name="Thomas B.C."/>
            <person name="Singh A."/>
            <person name="Wilkins M.J."/>
            <person name="Karaoz U."/>
            <person name="Brodie E.L."/>
            <person name="Williams K.H."/>
            <person name="Hubbard S.S."/>
            <person name="Banfield J.F."/>
        </authorList>
    </citation>
    <scope>NUCLEOTIDE SEQUENCE [LARGE SCALE GENOMIC DNA]</scope>
    <source>
        <strain evidence="2">RIFCSPLOWO2_12_FULL_64_10</strain>
    </source>
</reference>
<dbReference type="EMBL" id="MFKF01000150">
    <property type="protein sequence ID" value="OGG52249.1"/>
    <property type="molecule type" value="Genomic_DNA"/>
</dbReference>
<accession>A0A1F6CSU2</accession>
<dbReference type="InterPro" id="IPR010035">
    <property type="entry name" value="Thi_S"/>
</dbReference>
<evidence type="ECO:0000313" key="2">
    <source>
        <dbReference type="Proteomes" id="UP000178606"/>
    </source>
</evidence>
<dbReference type="AlphaFoldDB" id="A0A1F6CSU2"/>
<evidence type="ECO:0000313" key="1">
    <source>
        <dbReference type="EMBL" id="OGG52249.1"/>
    </source>
</evidence>
<dbReference type="PANTHER" id="PTHR34472:SF1">
    <property type="entry name" value="SULFUR CARRIER PROTEIN THIS"/>
    <property type="match status" value="1"/>
</dbReference>
<sequence>MRITVNGEERAIPEGVSVAELLKALNIPKVGVAVAVNFEVVQRQALEATRIQEGDRVEIIRAVQGG</sequence>
<dbReference type="PANTHER" id="PTHR34472">
    <property type="entry name" value="SULFUR CARRIER PROTEIN THIS"/>
    <property type="match status" value="1"/>
</dbReference>
<dbReference type="InterPro" id="IPR016155">
    <property type="entry name" value="Mopterin_synth/thiamin_S_b"/>
</dbReference>
<dbReference type="InterPro" id="IPR012675">
    <property type="entry name" value="Beta-grasp_dom_sf"/>
</dbReference>
<dbReference type="CDD" id="cd00565">
    <property type="entry name" value="Ubl_ThiS"/>
    <property type="match status" value="1"/>
</dbReference>
<dbReference type="Proteomes" id="UP000178606">
    <property type="component" value="Unassembled WGS sequence"/>
</dbReference>
<dbReference type="Gene3D" id="3.10.20.30">
    <property type="match status" value="1"/>
</dbReference>
<name>A0A1F6CSU2_HANXR</name>
<protein>
    <submittedName>
        <fullName evidence="1">Thiamine biosynthesis protein ThiS</fullName>
    </submittedName>
</protein>
<comment type="caution">
    <text evidence="1">The sequence shown here is derived from an EMBL/GenBank/DDBJ whole genome shotgun (WGS) entry which is preliminary data.</text>
</comment>
<proteinExistence type="predicted"/>
<dbReference type="NCBIfam" id="TIGR01683">
    <property type="entry name" value="thiS"/>
    <property type="match status" value="1"/>
</dbReference>
<dbReference type="Pfam" id="PF02597">
    <property type="entry name" value="ThiS"/>
    <property type="match status" value="1"/>
</dbReference>
<organism evidence="1 2">
    <name type="scientific">Handelsmanbacteria sp. (strain RIFCSPLOWO2_12_FULL_64_10)</name>
    <dbReference type="NCBI Taxonomy" id="1817868"/>
    <lineage>
        <taxon>Bacteria</taxon>
        <taxon>Candidatus Handelsmaniibacteriota</taxon>
    </lineage>
</organism>
<gene>
    <name evidence="1" type="ORF">A3F84_04080</name>
</gene>
<dbReference type="SUPFAM" id="SSF54285">
    <property type="entry name" value="MoaD/ThiS"/>
    <property type="match status" value="1"/>
</dbReference>